<feature type="compositionally biased region" description="Basic and acidic residues" evidence="1">
    <location>
        <begin position="117"/>
        <end position="138"/>
    </location>
</feature>
<dbReference type="EMBL" id="CADCVP010000012">
    <property type="protein sequence ID" value="CAA9471440.1"/>
    <property type="molecule type" value="Genomic_DNA"/>
</dbReference>
<feature type="region of interest" description="Disordered" evidence="1">
    <location>
        <begin position="31"/>
        <end position="50"/>
    </location>
</feature>
<gene>
    <name evidence="2" type="ORF">AVDCRST_MAG69-136</name>
</gene>
<feature type="non-terminal residue" evidence="2">
    <location>
        <position position="1"/>
    </location>
</feature>
<organism evidence="2">
    <name type="scientific">uncultured Solirubrobacteraceae bacterium</name>
    <dbReference type="NCBI Taxonomy" id="1162706"/>
    <lineage>
        <taxon>Bacteria</taxon>
        <taxon>Bacillati</taxon>
        <taxon>Actinomycetota</taxon>
        <taxon>Thermoleophilia</taxon>
        <taxon>Solirubrobacterales</taxon>
        <taxon>Solirubrobacteraceae</taxon>
        <taxon>environmental samples</taxon>
    </lineage>
</organism>
<proteinExistence type="predicted"/>
<protein>
    <submittedName>
        <fullName evidence="2">Uncharacterized protein</fullName>
    </submittedName>
</protein>
<sequence length="138" mass="15293">GRLASNGRSLPAAIGADGRHLLAVGAAEPRFGAGRLGHRPPQDRAHAGVRRPVVAVVAGAEAPQPCARDRHRARLRDLRRGPPVVRRRSLRVPRRRGDRCSRDRPRRPDRRRLPPHAQRDAVSEGADRRAGPTRRLEL</sequence>
<accession>A0A6J4RMD9</accession>
<name>A0A6J4RMD9_9ACTN</name>
<reference evidence="2" key="1">
    <citation type="submission" date="2020-02" db="EMBL/GenBank/DDBJ databases">
        <authorList>
            <person name="Meier V. D."/>
        </authorList>
    </citation>
    <scope>NUCLEOTIDE SEQUENCE</scope>
    <source>
        <strain evidence="2">AVDCRST_MAG69</strain>
    </source>
</reference>
<feature type="region of interest" description="Disordered" evidence="1">
    <location>
        <begin position="63"/>
        <end position="138"/>
    </location>
</feature>
<feature type="compositionally biased region" description="Basic residues" evidence="1">
    <location>
        <begin position="85"/>
        <end position="97"/>
    </location>
</feature>
<dbReference type="AlphaFoldDB" id="A0A6J4RMD9"/>
<evidence type="ECO:0000313" key="2">
    <source>
        <dbReference type="EMBL" id="CAA9471440.1"/>
    </source>
</evidence>
<feature type="non-terminal residue" evidence="2">
    <location>
        <position position="138"/>
    </location>
</feature>
<evidence type="ECO:0000256" key="1">
    <source>
        <dbReference type="SAM" id="MobiDB-lite"/>
    </source>
</evidence>
<feature type="compositionally biased region" description="Basic residues" evidence="1">
    <location>
        <begin position="104"/>
        <end position="114"/>
    </location>
</feature>